<feature type="region of interest" description="Disordered" evidence="5">
    <location>
        <begin position="963"/>
        <end position="996"/>
    </location>
</feature>
<feature type="region of interest" description="Disordered" evidence="5">
    <location>
        <begin position="1022"/>
        <end position="1059"/>
    </location>
</feature>
<dbReference type="Proteomes" id="UP001530315">
    <property type="component" value="Unassembled WGS sequence"/>
</dbReference>
<evidence type="ECO:0000256" key="1">
    <source>
        <dbReference type="ARBA" id="ARBA00004123"/>
    </source>
</evidence>
<evidence type="ECO:0000313" key="8">
    <source>
        <dbReference type="Proteomes" id="UP001530315"/>
    </source>
</evidence>
<dbReference type="PROSITE" id="PS50014">
    <property type="entry name" value="BROMODOMAIN_2"/>
    <property type="match status" value="1"/>
</dbReference>
<feature type="region of interest" description="Disordered" evidence="5">
    <location>
        <begin position="1265"/>
        <end position="1290"/>
    </location>
</feature>
<dbReference type="Gene3D" id="1.20.920.10">
    <property type="entry name" value="Bromodomain-like"/>
    <property type="match status" value="1"/>
</dbReference>
<feature type="region of interest" description="Disordered" evidence="5">
    <location>
        <begin position="316"/>
        <end position="359"/>
    </location>
</feature>
<keyword evidence="8" id="KW-1185">Reference proteome</keyword>
<dbReference type="InterPro" id="IPR022591">
    <property type="entry name" value="TAF1_HAT_dom"/>
</dbReference>
<organism evidence="7 8">
    <name type="scientific">Stephanodiscus triporus</name>
    <dbReference type="NCBI Taxonomy" id="2934178"/>
    <lineage>
        <taxon>Eukaryota</taxon>
        <taxon>Sar</taxon>
        <taxon>Stramenopiles</taxon>
        <taxon>Ochrophyta</taxon>
        <taxon>Bacillariophyta</taxon>
        <taxon>Coscinodiscophyceae</taxon>
        <taxon>Thalassiosirophycidae</taxon>
        <taxon>Stephanodiscales</taxon>
        <taxon>Stephanodiscaceae</taxon>
        <taxon>Stephanodiscus</taxon>
    </lineage>
</organism>
<reference evidence="7 8" key="1">
    <citation type="submission" date="2024-10" db="EMBL/GenBank/DDBJ databases">
        <title>Updated reference genomes for cyclostephanoid diatoms.</title>
        <authorList>
            <person name="Roberts W.R."/>
            <person name="Alverson A.J."/>
        </authorList>
    </citation>
    <scope>NUCLEOTIDE SEQUENCE [LARGE SCALE GENOMIC DNA]</scope>
    <source>
        <strain evidence="7 8">AJA276-08</strain>
    </source>
</reference>
<evidence type="ECO:0000256" key="4">
    <source>
        <dbReference type="PROSITE-ProRule" id="PRU00035"/>
    </source>
</evidence>
<feature type="region of interest" description="Disordered" evidence="5">
    <location>
        <begin position="896"/>
        <end position="918"/>
    </location>
</feature>
<proteinExistence type="predicted"/>
<dbReference type="PRINTS" id="PR00503">
    <property type="entry name" value="BROMODOMAIN"/>
</dbReference>
<evidence type="ECO:0000256" key="5">
    <source>
        <dbReference type="SAM" id="MobiDB-lite"/>
    </source>
</evidence>
<dbReference type="EMBL" id="JALLAZ020000740">
    <property type="protein sequence ID" value="KAL3788165.1"/>
    <property type="molecule type" value="Genomic_DNA"/>
</dbReference>
<dbReference type="PANTHER" id="PTHR13900">
    <property type="entry name" value="TRANSCRIPTION INITIATION FACTOR TFIID"/>
    <property type="match status" value="1"/>
</dbReference>
<feature type="region of interest" description="Disordered" evidence="5">
    <location>
        <begin position="1084"/>
        <end position="1124"/>
    </location>
</feature>
<comment type="subcellular location">
    <subcellularLocation>
        <location evidence="1">Nucleus</location>
    </subcellularLocation>
</comment>
<dbReference type="InterPro" id="IPR036427">
    <property type="entry name" value="Bromodomain-like_sf"/>
</dbReference>
<dbReference type="InterPro" id="IPR040240">
    <property type="entry name" value="TAF1"/>
</dbReference>
<accession>A0ABD3PJB9</accession>
<dbReference type="InterPro" id="IPR001487">
    <property type="entry name" value="Bromodomain"/>
</dbReference>
<feature type="region of interest" description="Disordered" evidence="5">
    <location>
        <begin position="1"/>
        <end position="41"/>
    </location>
</feature>
<gene>
    <name evidence="7" type="ORF">ACHAW5_006613</name>
</gene>
<evidence type="ECO:0000256" key="2">
    <source>
        <dbReference type="ARBA" id="ARBA00023117"/>
    </source>
</evidence>
<feature type="domain" description="Bromo" evidence="6">
    <location>
        <begin position="1163"/>
        <end position="1233"/>
    </location>
</feature>
<comment type="caution">
    <text evidence="7">The sequence shown here is derived from an EMBL/GenBank/DDBJ whole genome shotgun (WGS) entry which is preliminary data.</text>
</comment>
<dbReference type="PANTHER" id="PTHR13900:SF0">
    <property type="entry name" value="TRANSCRIPTION INITIATION FACTOR TFIID SUBUNIT 1"/>
    <property type="match status" value="1"/>
</dbReference>
<evidence type="ECO:0000256" key="3">
    <source>
        <dbReference type="ARBA" id="ARBA00023242"/>
    </source>
</evidence>
<dbReference type="Pfam" id="PF00439">
    <property type="entry name" value="Bromodomain"/>
    <property type="match status" value="1"/>
</dbReference>
<evidence type="ECO:0000313" key="7">
    <source>
        <dbReference type="EMBL" id="KAL3788165.1"/>
    </source>
</evidence>
<name>A0ABD3PJB9_9STRA</name>
<dbReference type="SMART" id="SM00297">
    <property type="entry name" value="BROMO"/>
    <property type="match status" value="1"/>
</dbReference>
<protein>
    <recommendedName>
        <fullName evidence="6">Bromo domain-containing protein</fullName>
    </recommendedName>
</protein>
<feature type="compositionally biased region" description="Polar residues" evidence="5">
    <location>
        <begin position="1091"/>
        <end position="1100"/>
    </location>
</feature>
<evidence type="ECO:0000259" key="6">
    <source>
        <dbReference type="PROSITE" id="PS50014"/>
    </source>
</evidence>
<dbReference type="SUPFAM" id="SSF47370">
    <property type="entry name" value="Bromodomain"/>
    <property type="match status" value="1"/>
</dbReference>
<feature type="compositionally biased region" description="Basic and acidic residues" evidence="5">
    <location>
        <begin position="963"/>
        <end position="989"/>
    </location>
</feature>
<dbReference type="GO" id="GO:0005634">
    <property type="term" value="C:nucleus"/>
    <property type="evidence" value="ECO:0007669"/>
    <property type="project" value="UniProtKB-SubCell"/>
</dbReference>
<sequence>MRLLSEPRNPRLDALDLETAVDWDGAPSDSSDGEEEEERVNVPLILHSSVAGRSVATLLAPDPTSRPLPFESHPNYQQRYEREMASEITSTAEVTRPGFGFGGNQALEKYKEARQRKREQMAKDKQNRVTEVMSALSLSGTGRRITSSLMGPGGAERTGRPSRHALGSTSVHDSEYVEQLELVYNHSLSKPELSLSEMRQFHRPRLPLLVVSPSCPWQFQARVVAKNKRGGKRGEAGVAGGAAMAADGSTIVGSYHAMVSAGAKGQSKIRNESDLSPTIGDLVVLEYSEERPPLFMTKGMTCRIVNYYRGDRSRCPVSAGGGDRPLRKRHGDKAASAKGSAPVGPSNRAERPPRLTGPNQYNIKSAIDFIGITGSTEKQKSKEAAALEAKKVKENEFDVLPEGVTEIIHHKVHGPFIGEVEEGKTQSGLISNLFAAPIFRHESKPTDFLMILGQLRDGRFSGTSSSGGLGVVLRPFPPNIYCVGQTEPRVKVFAPNSHEEKKYLTFLTFIFFLISIVKTICAEIQFVNAFVPYQIARSIQRAEERPNGSGLTFDDIKDRLYPNATIPHGQLRVRVKAVANFERANNQIWSLKAVGEDDFPGVEALGRKVSPEGVAAFESEVAAVQRLRDFGVRELYSGANTILNVAAAMIYLNGAVQASMERRLKMKKVLEIKTRQKSPRLVYFEKAYQKLDEEYREVKNRQEIAKFIYEELQLAPWNITGDFIDIHKRSSGGAMMKLTGFGDPSGLGEAYSFLRETDNRSNKPIPNSDGALNAQIKKITGTQNDLRKLTMKQMASLLRSYGMKDKQIAVLKRWDRVHVIRDLSTKAASDGMGDELERFARGEKIRLSDQRQNYTQRIQEIWRRQVAALSADVGNEVAARSDSAVGSAKDAIDVVGLSDADEEKGDGSNNDSDSSDDDDFFAEMEMEMTNTGETNRLVSGLRGKDAGALDTQELSKDAKEFAALQRQREEERVIREGFDKNTHGQEKPKSTFKTRSDGTQTVTFEFIVNRDKVDGIIARLKQNEGDEKNRNERKKKKKTDDDNDADRGNRYVGQATFEDEDNVKGRRSVKLKFKKETRVIHRKMPGPKKASQFQMTSTVKYSREQAQENRKKKRMKQEEEADLYKSHVKGKGTSNRKERGSARERMPHVILSERLENVRSAVEDRPHVGAFLKPVLFEAYPHYYEVIHEPMDLSTIREKNRKYGYKTADEFVADFELMKNNAIKFNGKLSPLAMEAVEIWEFVKNTVAQNRKEFNEMEEAVIDQKNWKKKKKGKPKADSSSKTGPMNTANILLDGIETQVNLGTNLSFGLDEDSDSDGSI</sequence>
<dbReference type="Pfam" id="PF12157">
    <property type="entry name" value="DUF3591"/>
    <property type="match status" value="3"/>
</dbReference>
<keyword evidence="3" id="KW-0539">Nucleus</keyword>
<feature type="region of interest" description="Disordered" evidence="5">
    <location>
        <begin position="143"/>
        <end position="171"/>
    </location>
</feature>
<keyword evidence="2 4" id="KW-0103">Bromodomain</keyword>